<dbReference type="Pfam" id="PF03819">
    <property type="entry name" value="MazG"/>
    <property type="match status" value="1"/>
</dbReference>
<feature type="region of interest" description="Disordered" evidence="1">
    <location>
        <begin position="54"/>
        <end position="89"/>
    </location>
</feature>
<dbReference type="GO" id="GO:0046047">
    <property type="term" value="P:TTP catabolic process"/>
    <property type="evidence" value="ECO:0007669"/>
    <property type="project" value="TreeGrafter"/>
</dbReference>
<dbReference type="InterPro" id="IPR004518">
    <property type="entry name" value="MazG-like_dom"/>
</dbReference>
<reference evidence="3" key="1">
    <citation type="submission" date="2013-08" db="EMBL/GenBank/DDBJ databases">
        <authorList>
            <person name="Mendez C."/>
            <person name="Richter M."/>
            <person name="Ferrer M."/>
            <person name="Sanchez J."/>
        </authorList>
    </citation>
    <scope>NUCLEOTIDE SEQUENCE</scope>
</reference>
<dbReference type="AlphaFoldDB" id="T0ZZZ4"/>
<feature type="domain" description="NTP pyrophosphohydrolase MazG-like" evidence="2">
    <location>
        <begin position="6"/>
        <end position="47"/>
    </location>
</feature>
<feature type="compositionally biased region" description="Basic and acidic residues" evidence="1">
    <location>
        <begin position="77"/>
        <end position="89"/>
    </location>
</feature>
<dbReference type="GO" id="GO:0046052">
    <property type="term" value="P:UTP catabolic process"/>
    <property type="evidence" value="ECO:0007669"/>
    <property type="project" value="TreeGrafter"/>
</dbReference>
<dbReference type="PANTHER" id="PTHR30522">
    <property type="entry name" value="NUCLEOSIDE TRIPHOSPHATE PYROPHOSPHOHYDROLASE"/>
    <property type="match status" value="1"/>
</dbReference>
<dbReference type="GO" id="GO:0047429">
    <property type="term" value="F:nucleoside triphosphate diphosphatase activity"/>
    <property type="evidence" value="ECO:0007669"/>
    <property type="project" value="InterPro"/>
</dbReference>
<proteinExistence type="predicted"/>
<reference evidence="3" key="2">
    <citation type="journal article" date="2014" name="ISME J.">
        <title>Microbial stratification in low pH oxic and suboxic macroscopic growths along an acid mine drainage.</title>
        <authorList>
            <person name="Mendez-Garcia C."/>
            <person name="Mesa V."/>
            <person name="Sprenger R.R."/>
            <person name="Richter M."/>
            <person name="Diez M.S."/>
            <person name="Solano J."/>
            <person name="Bargiela R."/>
            <person name="Golyshina O.V."/>
            <person name="Manteca A."/>
            <person name="Ramos J.L."/>
            <person name="Gallego J.R."/>
            <person name="Llorente I."/>
            <person name="Martins Dos Santos V.A."/>
            <person name="Jensen O.N."/>
            <person name="Pelaez A.I."/>
            <person name="Sanchez J."/>
            <person name="Ferrer M."/>
        </authorList>
    </citation>
    <scope>NUCLEOTIDE SEQUENCE</scope>
</reference>
<dbReference type="GO" id="GO:0046081">
    <property type="term" value="P:dUTP catabolic process"/>
    <property type="evidence" value="ECO:0007669"/>
    <property type="project" value="TreeGrafter"/>
</dbReference>
<dbReference type="GO" id="GO:0046061">
    <property type="term" value="P:dATP catabolic process"/>
    <property type="evidence" value="ECO:0007669"/>
    <property type="project" value="TreeGrafter"/>
</dbReference>
<dbReference type="GO" id="GO:0046076">
    <property type="term" value="P:dTTP catabolic process"/>
    <property type="evidence" value="ECO:0007669"/>
    <property type="project" value="TreeGrafter"/>
</dbReference>
<evidence type="ECO:0000313" key="3">
    <source>
        <dbReference type="EMBL" id="EQD34424.1"/>
    </source>
</evidence>
<dbReference type="CDD" id="cd11529">
    <property type="entry name" value="NTP-PPase_MazG_Cterm"/>
    <property type="match status" value="1"/>
</dbReference>
<comment type="caution">
    <text evidence="3">The sequence shown here is derived from an EMBL/GenBank/DDBJ whole genome shotgun (WGS) entry which is preliminary data.</text>
</comment>
<evidence type="ECO:0000259" key="2">
    <source>
        <dbReference type="Pfam" id="PF03819"/>
    </source>
</evidence>
<evidence type="ECO:0000256" key="1">
    <source>
        <dbReference type="SAM" id="MobiDB-lite"/>
    </source>
</evidence>
<name>T0ZZZ4_9ZZZZ</name>
<dbReference type="PANTHER" id="PTHR30522:SF0">
    <property type="entry name" value="NUCLEOSIDE TRIPHOSPHATE PYROPHOSPHOHYDROLASE"/>
    <property type="match status" value="1"/>
</dbReference>
<organism evidence="3">
    <name type="scientific">mine drainage metagenome</name>
    <dbReference type="NCBI Taxonomy" id="410659"/>
    <lineage>
        <taxon>unclassified sequences</taxon>
        <taxon>metagenomes</taxon>
        <taxon>ecological metagenomes</taxon>
    </lineage>
</organism>
<gene>
    <name evidence="3" type="ORF">B1A_18699</name>
</gene>
<feature type="non-terminal residue" evidence="3">
    <location>
        <position position="1"/>
    </location>
</feature>
<dbReference type="InterPro" id="IPR011551">
    <property type="entry name" value="NTP_PyrPHydrolase_MazG"/>
</dbReference>
<accession>T0ZZZ4</accession>
<dbReference type="InterPro" id="IPR048011">
    <property type="entry name" value="NTP-PPase_MazG-like_C"/>
</dbReference>
<dbReference type="SUPFAM" id="SSF101386">
    <property type="entry name" value="all-alpha NTP pyrophosphatases"/>
    <property type="match status" value="1"/>
</dbReference>
<sequence length="89" mass="10209">RSASAEGPERLKEEIGDLLFAVVQFSRLSGIRPEEALTAANRKFRRRFSFMEERASREGRPLSGLSPDDWENLWNMAKKEESSPERNPS</sequence>
<protein>
    <submittedName>
        <fullName evidence="3">MazG family protein</fullName>
    </submittedName>
</protein>
<dbReference type="GO" id="GO:0006203">
    <property type="term" value="P:dGTP catabolic process"/>
    <property type="evidence" value="ECO:0007669"/>
    <property type="project" value="TreeGrafter"/>
</dbReference>
<dbReference type="EMBL" id="AUZX01013800">
    <property type="protein sequence ID" value="EQD34424.1"/>
    <property type="molecule type" value="Genomic_DNA"/>
</dbReference>
<dbReference type="Gene3D" id="1.10.287.1080">
    <property type="entry name" value="MazG-like"/>
    <property type="match status" value="1"/>
</dbReference>